<sequence>MVKKHSQKSQQVLGNIWRVILKTVVWGLLFLLRALFFYYLCRRALQTDWLAIVSGIILACGSEFIFFRKDNWKKGTE</sequence>
<feature type="transmembrane region" description="Helical" evidence="1">
    <location>
        <begin position="20"/>
        <end position="40"/>
    </location>
</feature>
<keyword evidence="1" id="KW-0812">Transmembrane</keyword>
<keyword evidence="1" id="KW-0472">Membrane</keyword>
<evidence type="ECO:0000313" key="2">
    <source>
        <dbReference type="EMBL" id="RKN72182.1"/>
    </source>
</evidence>
<dbReference type="RefSeq" id="WP_020901960.1">
    <property type="nucleotide sequence ID" value="NZ_RBCK01000002.1"/>
</dbReference>
<proteinExistence type="predicted"/>
<protein>
    <submittedName>
        <fullName evidence="2">Uncharacterized protein</fullName>
    </submittedName>
</protein>
<evidence type="ECO:0000313" key="3">
    <source>
        <dbReference type="Proteomes" id="UP000280509"/>
    </source>
</evidence>
<dbReference type="AlphaFoldDB" id="A0A3B0BHC1"/>
<feature type="transmembrane region" description="Helical" evidence="1">
    <location>
        <begin position="46"/>
        <end position="67"/>
    </location>
</feature>
<keyword evidence="3" id="KW-1185">Reference proteome</keyword>
<gene>
    <name evidence="2" type="ORF">D7D54_07270</name>
</gene>
<reference evidence="2 3" key="1">
    <citation type="submission" date="2018-09" db="EMBL/GenBank/DDBJ databases">
        <title>Draft genome sequence of Streptococcus sp. KCOM 1699 (=ChDC B353).</title>
        <authorList>
            <person name="Kook J.-K."/>
            <person name="Park S.-N."/>
            <person name="Lim Y.K."/>
        </authorList>
    </citation>
    <scope>NUCLEOTIDE SEQUENCE [LARGE SCALE GENOMIC DNA]</scope>
    <source>
        <strain evidence="2 3">ChDC B353</strain>
    </source>
</reference>
<keyword evidence="1" id="KW-1133">Transmembrane helix</keyword>
<dbReference type="Proteomes" id="UP000280509">
    <property type="component" value="Unassembled WGS sequence"/>
</dbReference>
<evidence type="ECO:0000256" key="1">
    <source>
        <dbReference type="SAM" id="Phobius"/>
    </source>
</evidence>
<accession>A0A3B0BHC1</accession>
<name>A0A3B0BHC1_9STRE</name>
<dbReference type="EMBL" id="RBCK01000002">
    <property type="protein sequence ID" value="RKN72182.1"/>
    <property type="molecule type" value="Genomic_DNA"/>
</dbReference>
<organism evidence="2 3">
    <name type="scientific">Streptococcus chosunensis</name>
    <dbReference type="NCBI Taxonomy" id="2707003"/>
    <lineage>
        <taxon>Bacteria</taxon>
        <taxon>Bacillati</taxon>
        <taxon>Bacillota</taxon>
        <taxon>Bacilli</taxon>
        <taxon>Lactobacillales</taxon>
        <taxon>Streptococcaceae</taxon>
        <taxon>Streptococcus</taxon>
        <taxon>Streptococcus mitis group</taxon>
    </lineage>
</organism>
<comment type="caution">
    <text evidence="2">The sequence shown here is derived from an EMBL/GenBank/DDBJ whole genome shotgun (WGS) entry which is preliminary data.</text>
</comment>